<reference evidence="1 2" key="1">
    <citation type="submission" date="2019-01" db="EMBL/GenBank/DDBJ databases">
        <title>Sinorhodobacter populi sp. nov. isolated from the symptomatic bark tissue of Populus euramericana canker.</title>
        <authorList>
            <person name="Xu G."/>
        </authorList>
    </citation>
    <scope>NUCLEOTIDE SEQUENCE [LARGE SCALE GENOMIC DNA]</scope>
    <source>
        <strain evidence="1 2">07D10-4-3</strain>
    </source>
</reference>
<protein>
    <submittedName>
        <fullName evidence="1">Uncharacterized protein</fullName>
    </submittedName>
</protein>
<sequence>MRNVAFGGAWSEQIDGNERLRLAVLRIEAAITETAEVDLRKDNDLKTALELVSAAHPKGAMLRDAWTKALGHTNAHHREAELTRIMCALKAGLGRRLDDVWK</sequence>
<dbReference type="EMBL" id="SAUY01000015">
    <property type="protein sequence ID" value="RWR30477.1"/>
    <property type="molecule type" value="Genomic_DNA"/>
</dbReference>
<comment type="caution">
    <text evidence="1">The sequence shown here is derived from an EMBL/GenBank/DDBJ whole genome shotgun (WGS) entry which is preliminary data.</text>
</comment>
<dbReference type="RefSeq" id="WP_128232683.1">
    <property type="nucleotide sequence ID" value="NZ_SAUY01000015.1"/>
</dbReference>
<reference evidence="1 2" key="2">
    <citation type="submission" date="2019-01" db="EMBL/GenBank/DDBJ databases">
        <authorList>
            <person name="Li Y."/>
        </authorList>
    </citation>
    <scope>NUCLEOTIDE SEQUENCE [LARGE SCALE GENOMIC DNA]</scope>
    <source>
        <strain evidence="1 2">07D10-4-3</strain>
    </source>
</reference>
<gene>
    <name evidence="1" type="ORF">D2T29_12460</name>
</gene>
<name>A0A443KCE7_9RHOB</name>
<proteinExistence type="predicted"/>
<dbReference type="Proteomes" id="UP000284451">
    <property type="component" value="Unassembled WGS sequence"/>
</dbReference>
<evidence type="ECO:0000313" key="2">
    <source>
        <dbReference type="Proteomes" id="UP000284451"/>
    </source>
</evidence>
<evidence type="ECO:0000313" key="1">
    <source>
        <dbReference type="EMBL" id="RWR30477.1"/>
    </source>
</evidence>
<dbReference type="AlphaFoldDB" id="A0A443KCE7"/>
<accession>A0A443KCE7</accession>
<organism evidence="1 2">
    <name type="scientific">Paenirhodobacter populi</name>
    <dbReference type="NCBI Taxonomy" id="2306993"/>
    <lineage>
        <taxon>Bacteria</taxon>
        <taxon>Pseudomonadati</taxon>
        <taxon>Pseudomonadota</taxon>
        <taxon>Alphaproteobacteria</taxon>
        <taxon>Rhodobacterales</taxon>
        <taxon>Rhodobacter group</taxon>
        <taxon>Paenirhodobacter</taxon>
    </lineage>
</organism>